<dbReference type="Pfam" id="PF00534">
    <property type="entry name" value="Glycos_transf_1"/>
    <property type="match status" value="1"/>
</dbReference>
<keyword evidence="2" id="KW-0328">Glycosyltransferase</keyword>
<dbReference type="PANTHER" id="PTHR12526:SF630">
    <property type="entry name" value="GLYCOSYLTRANSFERASE"/>
    <property type="match status" value="1"/>
</dbReference>
<keyword evidence="2" id="KW-0808">Transferase</keyword>
<feature type="domain" description="Glycosyl transferase family 1" evidence="1">
    <location>
        <begin position="4"/>
        <end position="159"/>
    </location>
</feature>
<accession>A0A645DP10</accession>
<name>A0A645DP10_9ZZZZ</name>
<dbReference type="GO" id="GO:0016757">
    <property type="term" value="F:glycosyltransferase activity"/>
    <property type="evidence" value="ECO:0007669"/>
    <property type="project" value="UniProtKB-KW"/>
</dbReference>
<dbReference type="EC" id="2.4.-.-" evidence="2"/>
<evidence type="ECO:0000259" key="1">
    <source>
        <dbReference type="Pfam" id="PF00534"/>
    </source>
</evidence>
<protein>
    <submittedName>
        <fullName evidence="2">Putative glycosyltransferase EpsD</fullName>
        <ecNumber evidence="2">2.4.-.-</ecNumber>
    </submittedName>
</protein>
<organism evidence="2">
    <name type="scientific">bioreactor metagenome</name>
    <dbReference type="NCBI Taxonomy" id="1076179"/>
    <lineage>
        <taxon>unclassified sequences</taxon>
        <taxon>metagenomes</taxon>
        <taxon>ecological metagenomes</taxon>
    </lineage>
</organism>
<dbReference type="PANTHER" id="PTHR12526">
    <property type="entry name" value="GLYCOSYLTRANSFERASE"/>
    <property type="match status" value="1"/>
</dbReference>
<comment type="caution">
    <text evidence="2">The sequence shown here is derived from an EMBL/GenBank/DDBJ whole genome shotgun (WGS) entry which is preliminary data.</text>
</comment>
<dbReference type="SUPFAM" id="SSF53756">
    <property type="entry name" value="UDP-Glycosyltransferase/glycogen phosphorylase"/>
    <property type="match status" value="1"/>
</dbReference>
<reference evidence="2" key="1">
    <citation type="submission" date="2019-08" db="EMBL/GenBank/DDBJ databases">
        <authorList>
            <person name="Kucharzyk K."/>
            <person name="Murdoch R.W."/>
            <person name="Higgins S."/>
            <person name="Loffler F."/>
        </authorList>
    </citation>
    <scope>NUCLEOTIDE SEQUENCE</scope>
</reference>
<dbReference type="InterPro" id="IPR001296">
    <property type="entry name" value="Glyco_trans_1"/>
</dbReference>
<proteinExistence type="predicted"/>
<sequence length="180" mass="20142">MDIPLDALVLISIGGCSPVKRHAEIIEALPLIAKHYPNVQYLHLGKGETEKEEKELAAELGINKQIRFYGNQTDIRKYLVASDIYLMTSKHEGISITTIEAMACGIPAILYNVAGLRDFNKTGENSLLIPEDYKILAEKVIYLYTHPEVSAKLSAHAKELVNKAYHLKNNAEAIYQLYSQ</sequence>
<dbReference type="EMBL" id="VSSQ01038309">
    <property type="protein sequence ID" value="MPM91204.1"/>
    <property type="molecule type" value="Genomic_DNA"/>
</dbReference>
<gene>
    <name evidence="2" type="primary">epsD_7</name>
    <name evidence="2" type="ORF">SDC9_138331</name>
</gene>
<dbReference type="AlphaFoldDB" id="A0A645DP10"/>
<dbReference type="Gene3D" id="3.40.50.2000">
    <property type="entry name" value="Glycogen Phosphorylase B"/>
    <property type="match status" value="2"/>
</dbReference>
<evidence type="ECO:0000313" key="2">
    <source>
        <dbReference type="EMBL" id="MPM91204.1"/>
    </source>
</evidence>
<dbReference type="CDD" id="cd03801">
    <property type="entry name" value="GT4_PimA-like"/>
    <property type="match status" value="1"/>
</dbReference>